<protein>
    <submittedName>
        <fullName evidence="1">Uncharacterized protein</fullName>
    </submittedName>
</protein>
<dbReference type="Proteomes" id="UP000509478">
    <property type="component" value="Chromosome"/>
</dbReference>
<keyword evidence="2" id="KW-1185">Reference proteome</keyword>
<gene>
    <name evidence="1" type="ORF">C5F50_08745</name>
</gene>
<accession>A0A7D5M5P6</accession>
<reference evidence="1 2" key="1">
    <citation type="submission" date="2018-02" db="EMBL/GenBank/DDBJ databases">
        <title>Complete genome of Nitrosopumilus ureaphilus PS0.</title>
        <authorList>
            <person name="Qin W."/>
            <person name="Zheng Y."/>
            <person name="Stahl D.A."/>
        </authorList>
    </citation>
    <scope>NUCLEOTIDE SEQUENCE [LARGE SCALE GENOMIC DNA]</scope>
    <source>
        <strain evidence="1 2">PS0</strain>
    </source>
</reference>
<evidence type="ECO:0000313" key="2">
    <source>
        <dbReference type="Proteomes" id="UP000509478"/>
    </source>
</evidence>
<dbReference type="KEGG" id="nue:C5F50_08745"/>
<sequence>MKKAKPENWIKVNILKSQSKEIAKILKNGEFANMSQFVVFTVRKELDLRKRIQSGIKNKAVDEKEIKEKLESWIEEINKKAILEEKLKKAFENSKSHTKTLSMLT</sequence>
<dbReference type="GeneID" id="56068185"/>
<dbReference type="AlphaFoldDB" id="A0A7D5M5P6"/>
<evidence type="ECO:0000313" key="1">
    <source>
        <dbReference type="EMBL" id="QLH07153.1"/>
    </source>
</evidence>
<dbReference type="EMBL" id="CP026995">
    <property type="protein sequence ID" value="QLH07153.1"/>
    <property type="molecule type" value="Genomic_DNA"/>
</dbReference>
<dbReference type="RefSeq" id="WP_179371018.1">
    <property type="nucleotide sequence ID" value="NZ_CP026995.1"/>
</dbReference>
<name>A0A7D5M5P6_9ARCH</name>
<proteinExistence type="predicted"/>
<organism evidence="1 2">
    <name type="scientific">Nitrosopumilus ureiphilus</name>
    <dbReference type="NCBI Taxonomy" id="1470067"/>
    <lineage>
        <taxon>Archaea</taxon>
        <taxon>Nitrososphaerota</taxon>
        <taxon>Nitrososphaeria</taxon>
        <taxon>Nitrosopumilales</taxon>
        <taxon>Nitrosopumilaceae</taxon>
        <taxon>Nitrosopumilus</taxon>
    </lineage>
</organism>